<dbReference type="InterPro" id="IPR001478">
    <property type="entry name" value="PDZ"/>
</dbReference>
<feature type="compositionally biased region" description="Polar residues" evidence="1">
    <location>
        <begin position="36"/>
        <end position="50"/>
    </location>
</feature>
<dbReference type="CDD" id="cd06758">
    <property type="entry name" value="PDZ2_PDZD2-like"/>
    <property type="match status" value="1"/>
</dbReference>
<feature type="compositionally biased region" description="Polar residues" evidence="1">
    <location>
        <begin position="959"/>
        <end position="970"/>
    </location>
</feature>
<feature type="region of interest" description="Disordered" evidence="1">
    <location>
        <begin position="109"/>
        <end position="142"/>
    </location>
</feature>
<evidence type="ECO:0000313" key="4">
    <source>
        <dbReference type="Proteomes" id="UP001347796"/>
    </source>
</evidence>
<dbReference type="SUPFAM" id="SSF50156">
    <property type="entry name" value="PDZ domain-like"/>
    <property type="match status" value="4"/>
</dbReference>
<feature type="region of interest" description="Disordered" evidence="1">
    <location>
        <begin position="959"/>
        <end position="985"/>
    </location>
</feature>
<reference evidence="3 4" key="1">
    <citation type="submission" date="2024-01" db="EMBL/GenBank/DDBJ databases">
        <title>The genome of the rayed Mediterranean limpet Patella caerulea (Linnaeus, 1758).</title>
        <authorList>
            <person name="Anh-Thu Weber A."/>
            <person name="Halstead-Nussloch G."/>
        </authorList>
    </citation>
    <scope>NUCLEOTIDE SEQUENCE [LARGE SCALE GENOMIC DNA]</scope>
    <source>
        <strain evidence="3">AATW-2023a</strain>
        <tissue evidence="3">Whole specimen</tissue>
    </source>
</reference>
<feature type="domain" description="PDZ" evidence="2">
    <location>
        <begin position="141"/>
        <end position="200"/>
    </location>
</feature>
<feature type="region of interest" description="Disordered" evidence="1">
    <location>
        <begin position="722"/>
        <end position="753"/>
    </location>
</feature>
<dbReference type="Pfam" id="PF00595">
    <property type="entry name" value="PDZ"/>
    <property type="match status" value="3"/>
</dbReference>
<feature type="domain" description="PDZ" evidence="2">
    <location>
        <begin position="631"/>
        <end position="718"/>
    </location>
</feature>
<organism evidence="3 4">
    <name type="scientific">Patella caerulea</name>
    <name type="common">Rayed Mediterranean limpet</name>
    <dbReference type="NCBI Taxonomy" id="87958"/>
    <lineage>
        <taxon>Eukaryota</taxon>
        <taxon>Metazoa</taxon>
        <taxon>Spiralia</taxon>
        <taxon>Lophotrochozoa</taxon>
        <taxon>Mollusca</taxon>
        <taxon>Gastropoda</taxon>
        <taxon>Patellogastropoda</taxon>
        <taxon>Patelloidea</taxon>
        <taxon>Patellidae</taxon>
        <taxon>Patella</taxon>
    </lineage>
</organism>
<dbReference type="Gene3D" id="2.30.42.10">
    <property type="match status" value="4"/>
</dbReference>
<feature type="domain" description="PDZ" evidence="2">
    <location>
        <begin position="869"/>
        <end position="953"/>
    </location>
</feature>
<dbReference type="PANTHER" id="PTHR11324">
    <property type="entry name" value="IL16-RELATED"/>
    <property type="match status" value="1"/>
</dbReference>
<dbReference type="AlphaFoldDB" id="A0AAN8Q1I8"/>
<feature type="region of interest" description="Disordered" evidence="1">
    <location>
        <begin position="15"/>
        <end position="53"/>
    </location>
</feature>
<protein>
    <recommendedName>
        <fullName evidence="2">PDZ domain-containing protein</fullName>
    </recommendedName>
</protein>
<feature type="compositionally biased region" description="Polar residues" evidence="1">
    <location>
        <begin position="728"/>
        <end position="753"/>
    </location>
</feature>
<comment type="caution">
    <text evidence="3">The sequence shown here is derived from an EMBL/GenBank/DDBJ whole genome shotgun (WGS) entry which is preliminary data.</text>
</comment>
<proteinExistence type="predicted"/>
<dbReference type="PANTHER" id="PTHR11324:SF16">
    <property type="entry name" value="PDZ DOMAIN-CONTAINING PROTEIN 2"/>
    <property type="match status" value="1"/>
</dbReference>
<feature type="region of interest" description="Disordered" evidence="1">
    <location>
        <begin position="345"/>
        <end position="401"/>
    </location>
</feature>
<feature type="region of interest" description="Disordered" evidence="1">
    <location>
        <begin position="65"/>
        <end position="85"/>
    </location>
</feature>
<dbReference type="InterPro" id="IPR036034">
    <property type="entry name" value="PDZ_sf"/>
</dbReference>
<feature type="domain" description="PDZ" evidence="2">
    <location>
        <begin position="457"/>
        <end position="542"/>
    </location>
</feature>
<feature type="compositionally biased region" description="Polar residues" evidence="1">
    <location>
        <begin position="366"/>
        <end position="401"/>
    </location>
</feature>
<dbReference type="EMBL" id="JAZGQO010000008">
    <property type="protein sequence ID" value="KAK6180360.1"/>
    <property type="molecule type" value="Genomic_DNA"/>
</dbReference>
<gene>
    <name evidence="3" type="ORF">SNE40_012531</name>
</gene>
<dbReference type="CDD" id="cd00136">
    <property type="entry name" value="PDZ_canonical"/>
    <property type="match status" value="1"/>
</dbReference>
<feature type="region of interest" description="Disordered" evidence="1">
    <location>
        <begin position="202"/>
        <end position="226"/>
    </location>
</feature>
<keyword evidence="4" id="KW-1185">Reference proteome</keyword>
<sequence length="985" mass="106777">MDAIKSYFSKIFPASPTRKGSCKLNRTRKSDVGLGSTDTLPHRTASTSQIEDYDGKLKRHMTATIGGHYRQGQSKSTPPSKPPRKDQVFTVEFRNIQGLDVGIVIDTTPLPSRTRNLSDSGTDSFSSSSNGTPPPSAFSTSIKVTSIRPRSLAQFDGRIKINDEIIDINGRSMLRENVGSARILLQNAVDGGYLVMTLRRRRKRPAPPPPLPIRHTPSLHHRNSHDSGRPVGSIGLYCQAMSQSTTCLPSECSVDRVPHSNGNIGFNAPLSSSSAELSISNDDVFVDSSAPDDKVIYVNIPKYDLINGNHQTGGCSASEFHYCENCKQRTQSTSAVEDMVNWSSEITPPKHFTHENKNRNSPELLRQNSTSTLVGENGNRSGSCESLSTNQNHSKLSSSSITPLRRLVERNLLKSCDNRGEVYSPSNGSPCSCHSDLGTGSAVSSPGCSSKKRIITKIHLLKDENGLGVHIAGGKGSKKGDIGIFVAGITEEGAAHRDGRLKKNDELLMINGKSLIGLSHQDAVEVLRSAPRLVQLVVSSKIRKSASVASTLSASNCESPRILSPIPQNGHSDNCFPPVPEVVAQTPCGSVVKWEELFDKFKPIENPSKGLEAPPPYVSGIRSPRYGPAQTITVQKGARGKGLGFSIVGGKDSAKGNIGIFVRRIFSNGLISEDGRITEGDELLELNGESLYGLTHKEVITRFRGLKRGLVTLTYRGRITSPCASPRLSPTESLDGSPVSTPGHSPRHTPQNSISDPSVFGIDIDANHSAPVPPAPYRLPFYSPASEILLQSAFQNQCNLLSPMTTLAGTNNLFAQTDRLLEQNMMASMQRMESFAQSSSFSMMSSSSFSNGSVVWQAEESEKQFRQFDVLLHKEPGFSLGINVVRKTIAGVSNIYIQDIVNPSPAYSDGRLKKGDMLIEVNGHPMHELTLLDSFHLFRNLPPGPATILAQREFKTVTRTQENSSTTGIKSSVLEHSSPMGEGQC</sequence>
<dbReference type="SMART" id="SM00228">
    <property type="entry name" value="PDZ"/>
    <property type="match status" value="4"/>
</dbReference>
<dbReference type="PROSITE" id="PS50106">
    <property type="entry name" value="PDZ"/>
    <property type="match status" value="4"/>
</dbReference>
<feature type="compositionally biased region" description="Low complexity" evidence="1">
    <location>
        <begin position="118"/>
        <end position="131"/>
    </location>
</feature>
<accession>A0AAN8Q1I8</accession>
<name>A0AAN8Q1I8_PATCE</name>
<evidence type="ECO:0000256" key="1">
    <source>
        <dbReference type="SAM" id="MobiDB-lite"/>
    </source>
</evidence>
<evidence type="ECO:0000313" key="3">
    <source>
        <dbReference type="EMBL" id="KAK6180360.1"/>
    </source>
</evidence>
<evidence type="ECO:0000259" key="2">
    <source>
        <dbReference type="PROSITE" id="PS50106"/>
    </source>
</evidence>
<dbReference type="Proteomes" id="UP001347796">
    <property type="component" value="Unassembled WGS sequence"/>
</dbReference>
<dbReference type="CDD" id="cd06759">
    <property type="entry name" value="PDZ3_PDZD2-PDZ1_hPro-IL-16-like"/>
    <property type="match status" value="1"/>
</dbReference>